<dbReference type="Proteomes" id="UP000029981">
    <property type="component" value="Chromosome 3"/>
</dbReference>
<protein>
    <submittedName>
        <fullName evidence="2">Uncharacterized protein</fullName>
    </submittedName>
</protein>
<reference evidence="2 3" key="2">
    <citation type="journal article" date="2009" name="PLoS ONE">
        <title>An integrated genetic and cytogenetic map of the cucumber genome.</title>
        <authorList>
            <person name="Ren Y."/>
            <person name="Zhang Z."/>
            <person name="Liu J."/>
            <person name="Staub J.E."/>
            <person name="Han Y."/>
            <person name="Cheng Z."/>
            <person name="Li X."/>
            <person name="Lu J."/>
            <person name="Miao H."/>
            <person name="Kang H."/>
            <person name="Xie B."/>
            <person name="Gu X."/>
            <person name="Wang X."/>
            <person name="Du Y."/>
            <person name="Jin W."/>
            <person name="Huang S."/>
        </authorList>
    </citation>
    <scope>NUCLEOTIDE SEQUENCE [LARGE SCALE GENOMIC DNA]</scope>
    <source>
        <strain evidence="3">cv. 9930</strain>
    </source>
</reference>
<dbReference type="Gramene" id="KGN57862">
    <property type="protein sequence ID" value="KGN57862"/>
    <property type="gene ID" value="Csa_3G355050"/>
</dbReference>
<gene>
    <name evidence="2" type="ORF">Csa_3G355050</name>
</gene>
<accession>A0A0A0LB21</accession>
<evidence type="ECO:0000256" key="1">
    <source>
        <dbReference type="SAM" id="MobiDB-lite"/>
    </source>
</evidence>
<dbReference type="AlphaFoldDB" id="A0A0A0LB21"/>
<proteinExistence type="predicted"/>
<reference evidence="2 3" key="3">
    <citation type="journal article" date="2010" name="BMC Genomics">
        <title>Transcriptome sequencing and comparative analysis of cucumber flowers with different sex types.</title>
        <authorList>
            <person name="Guo S."/>
            <person name="Zheng Y."/>
            <person name="Joung J.G."/>
            <person name="Liu S."/>
            <person name="Zhang Z."/>
            <person name="Crasta O.R."/>
            <person name="Sobral B.W."/>
            <person name="Xu Y."/>
            <person name="Huang S."/>
            <person name="Fei Z."/>
        </authorList>
    </citation>
    <scope>NUCLEOTIDE SEQUENCE [LARGE SCALE GENOMIC DNA]</scope>
    <source>
        <strain evidence="3">cv. 9930</strain>
    </source>
</reference>
<dbReference type="EMBL" id="CM002924">
    <property type="protein sequence ID" value="KGN57862.1"/>
    <property type="molecule type" value="Genomic_DNA"/>
</dbReference>
<name>A0A0A0LB21_CUCSA</name>
<evidence type="ECO:0000313" key="3">
    <source>
        <dbReference type="Proteomes" id="UP000029981"/>
    </source>
</evidence>
<reference evidence="2 3" key="4">
    <citation type="journal article" date="2011" name="BMC Genomics">
        <title>RNA-Seq improves annotation of protein-coding genes in the cucumber genome.</title>
        <authorList>
            <person name="Li Z."/>
            <person name="Zhang Z."/>
            <person name="Yan P."/>
            <person name="Huang S."/>
            <person name="Fei Z."/>
            <person name="Lin K."/>
        </authorList>
    </citation>
    <scope>NUCLEOTIDE SEQUENCE [LARGE SCALE GENOMIC DNA]</scope>
    <source>
        <strain evidence="3">cv. 9930</strain>
    </source>
</reference>
<feature type="compositionally biased region" description="Polar residues" evidence="1">
    <location>
        <begin position="42"/>
        <end position="57"/>
    </location>
</feature>
<sequence length="87" mass="9463">MEVVNLVENNEMKEEIVQLLIENNVLAVEKKAESEAELWKGTSPNGSSPNPTVSFGQGKNVRSEITPKVLVDEFCRLPVISLIGAPG</sequence>
<evidence type="ECO:0000313" key="2">
    <source>
        <dbReference type="EMBL" id="KGN57862.1"/>
    </source>
</evidence>
<keyword evidence="3" id="KW-1185">Reference proteome</keyword>
<reference evidence="2 3" key="1">
    <citation type="journal article" date="2009" name="Nat. Genet.">
        <title>The genome of the cucumber, Cucumis sativus L.</title>
        <authorList>
            <person name="Huang S."/>
            <person name="Li R."/>
            <person name="Zhang Z."/>
            <person name="Li L."/>
            <person name="Gu X."/>
            <person name="Fan W."/>
            <person name="Lucas W.J."/>
            <person name="Wang X."/>
            <person name="Xie B."/>
            <person name="Ni P."/>
            <person name="Ren Y."/>
            <person name="Zhu H."/>
            <person name="Li J."/>
            <person name="Lin K."/>
            <person name="Jin W."/>
            <person name="Fei Z."/>
            <person name="Li G."/>
            <person name="Staub J."/>
            <person name="Kilian A."/>
            <person name="van der Vossen E.A."/>
            <person name="Wu Y."/>
            <person name="Guo J."/>
            <person name="He J."/>
            <person name="Jia Z."/>
            <person name="Ren Y."/>
            <person name="Tian G."/>
            <person name="Lu Y."/>
            <person name="Ruan J."/>
            <person name="Qian W."/>
            <person name="Wang M."/>
            <person name="Huang Q."/>
            <person name="Li B."/>
            <person name="Xuan Z."/>
            <person name="Cao J."/>
            <person name="Asan"/>
            <person name="Wu Z."/>
            <person name="Zhang J."/>
            <person name="Cai Q."/>
            <person name="Bai Y."/>
            <person name="Zhao B."/>
            <person name="Han Y."/>
            <person name="Li Y."/>
            <person name="Li X."/>
            <person name="Wang S."/>
            <person name="Shi Q."/>
            <person name="Liu S."/>
            <person name="Cho W.K."/>
            <person name="Kim J.Y."/>
            <person name="Xu Y."/>
            <person name="Heller-Uszynska K."/>
            <person name="Miao H."/>
            <person name="Cheng Z."/>
            <person name="Zhang S."/>
            <person name="Wu J."/>
            <person name="Yang Y."/>
            <person name="Kang H."/>
            <person name="Li M."/>
            <person name="Liang H."/>
            <person name="Ren X."/>
            <person name="Shi Z."/>
            <person name="Wen M."/>
            <person name="Jian M."/>
            <person name="Yang H."/>
            <person name="Zhang G."/>
            <person name="Yang Z."/>
            <person name="Chen R."/>
            <person name="Liu S."/>
            <person name="Li J."/>
            <person name="Ma L."/>
            <person name="Liu H."/>
            <person name="Zhou Y."/>
            <person name="Zhao J."/>
            <person name="Fang X."/>
            <person name="Li G."/>
            <person name="Fang L."/>
            <person name="Li Y."/>
            <person name="Liu D."/>
            <person name="Zheng H."/>
            <person name="Zhang Y."/>
            <person name="Qin N."/>
            <person name="Li Z."/>
            <person name="Yang G."/>
            <person name="Yang S."/>
            <person name="Bolund L."/>
            <person name="Kristiansen K."/>
            <person name="Zheng H."/>
            <person name="Li S."/>
            <person name="Zhang X."/>
            <person name="Yang H."/>
            <person name="Wang J."/>
            <person name="Sun R."/>
            <person name="Zhang B."/>
            <person name="Jiang S."/>
            <person name="Wang J."/>
            <person name="Du Y."/>
            <person name="Li S."/>
        </authorList>
    </citation>
    <scope>NUCLEOTIDE SEQUENCE [LARGE SCALE GENOMIC DNA]</scope>
    <source>
        <strain evidence="3">cv. 9930</strain>
    </source>
</reference>
<feature type="region of interest" description="Disordered" evidence="1">
    <location>
        <begin position="37"/>
        <end position="59"/>
    </location>
</feature>
<organism evidence="2 3">
    <name type="scientific">Cucumis sativus</name>
    <name type="common">Cucumber</name>
    <dbReference type="NCBI Taxonomy" id="3659"/>
    <lineage>
        <taxon>Eukaryota</taxon>
        <taxon>Viridiplantae</taxon>
        <taxon>Streptophyta</taxon>
        <taxon>Embryophyta</taxon>
        <taxon>Tracheophyta</taxon>
        <taxon>Spermatophyta</taxon>
        <taxon>Magnoliopsida</taxon>
        <taxon>eudicotyledons</taxon>
        <taxon>Gunneridae</taxon>
        <taxon>Pentapetalae</taxon>
        <taxon>rosids</taxon>
        <taxon>fabids</taxon>
        <taxon>Cucurbitales</taxon>
        <taxon>Cucurbitaceae</taxon>
        <taxon>Benincaseae</taxon>
        <taxon>Cucumis</taxon>
    </lineage>
</organism>